<dbReference type="PANTHER" id="PTHR44533:SF4">
    <property type="entry name" value="DEAD_H RNA HELICASE, PUTATIVE-RELATED"/>
    <property type="match status" value="1"/>
</dbReference>
<evidence type="ECO:0000256" key="3">
    <source>
        <dbReference type="SAM" id="MobiDB-lite"/>
    </source>
</evidence>
<feature type="region of interest" description="Disordered" evidence="3">
    <location>
        <begin position="442"/>
        <end position="476"/>
    </location>
</feature>
<gene>
    <name evidence="5" type="ORF">H634G_11248</name>
</gene>
<evidence type="ECO:0000313" key="5">
    <source>
        <dbReference type="EMBL" id="KJK73505.1"/>
    </source>
</evidence>
<feature type="compositionally biased region" description="Acidic residues" evidence="3">
    <location>
        <begin position="442"/>
        <end position="458"/>
    </location>
</feature>
<dbReference type="PANTHER" id="PTHR44533">
    <property type="entry name" value="DEAD/H RNA HELICASE, PUTATIVE-RELATED"/>
    <property type="match status" value="1"/>
</dbReference>
<dbReference type="Gene3D" id="3.40.50.300">
    <property type="entry name" value="P-loop containing nucleotide triphosphate hydrolases"/>
    <property type="match status" value="2"/>
</dbReference>
<dbReference type="PROSITE" id="PS51192">
    <property type="entry name" value="HELICASE_ATP_BIND_1"/>
    <property type="match status" value="1"/>
</dbReference>
<dbReference type="InterPro" id="IPR052431">
    <property type="entry name" value="SKI2_subfamily_helicases"/>
</dbReference>
<proteinExistence type="predicted"/>
<dbReference type="SUPFAM" id="SSF52540">
    <property type="entry name" value="P-loop containing nucleoside triphosphate hydrolases"/>
    <property type="match status" value="2"/>
</dbReference>
<dbReference type="Pfam" id="PF26076">
    <property type="entry name" value="WHD_DDX60"/>
    <property type="match status" value="1"/>
</dbReference>
<dbReference type="Pfam" id="PF00270">
    <property type="entry name" value="DEAD"/>
    <property type="match status" value="1"/>
</dbReference>
<dbReference type="Proteomes" id="UP000054544">
    <property type="component" value="Unassembled WGS sequence"/>
</dbReference>
<sequence length="732" mass="81846">MPCKSVVFFGDSVFLTALNYNQAAGRAGRRGFDSLGNVVFVGMNPERVFEIMSSRLPELHGQFPLSTTLVLRLLGLLHSTDNSEYAVRAIRSIQSQTRLYLGGPSNQMTIKHHLRFSIEYLRRQHLLSQCGAPLNFAGLVGHLYFTENAVFAFHSLLQGGYFHELCGGIHRKPQEVLLQLILVLAHLFCRVPLRSVSDEATKNRIHRSPSVVVLPPLPERAQTILCEHNNETLDTFRNYVSSFIDQHLKGQQDNQLPFTKHKVQGNNGRDALIIIDTLPPTKLRSSFAALSGFNDEFQSIHDLCTTVRDGVFLEESAVPYIPIHPNGDARLRWNAYIYDFFKHGDMEALVRDNGIKGGDVWFLLKDFSLVLATIVTSLTNFLQPGSSIDDAAMMDVQDVGDVIEGKAGDEQEGPVLDGFPHETPENPVLLSQRTKKAVLTDSWDDDMSTGSSQDEDTPAVEALDTPPLEGPANGDNGEESLMLVLTAFRQLQQQFDEVDYRINNPTGCQVLITVPHILQIMLLAPSNSKTASSWALRVKRIIFDEVHCIGQSDDGVIWEQLLLLAPCPIIALSATVGNPMEFNDWLRGSEEAKGHDLEMILHPYRYSDLRKFIYHPNMSWVFSGLGPAEGLPIPGLDEGQQELSPFTNIHPVASLINRNRGTIDDISFEPRDCFILWQYPRNALHDIVTKHDIVKWEAALKQVLLRWMQDPSSPFSSVRNDLQSSIVTGQAP</sequence>
<dbReference type="STRING" id="1291518.A0A0D9NLL0"/>
<keyword evidence="2" id="KW-0067">ATP-binding</keyword>
<dbReference type="GO" id="GO:0005524">
    <property type="term" value="F:ATP binding"/>
    <property type="evidence" value="ECO:0007669"/>
    <property type="project" value="InterPro"/>
</dbReference>
<dbReference type="InterPro" id="IPR014001">
    <property type="entry name" value="Helicase_ATP-bd"/>
</dbReference>
<feature type="domain" description="Helicase ATP-binding" evidence="4">
    <location>
        <begin position="483"/>
        <end position="594"/>
    </location>
</feature>
<dbReference type="GO" id="GO:0004386">
    <property type="term" value="F:helicase activity"/>
    <property type="evidence" value="ECO:0007669"/>
    <property type="project" value="UniProtKB-KW"/>
</dbReference>
<accession>A0A0D9NLL0</accession>
<keyword evidence="2" id="KW-0547">Nucleotide-binding</keyword>
<keyword evidence="6" id="KW-1185">Reference proteome</keyword>
<dbReference type="GO" id="GO:0005737">
    <property type="term" value="C:cytoplasm"/>
    <property type="evidence" value="ECO:0007669"/>
    <property type="project" value="TreeGrafter"/>
</dbReference>
<dbReference type="InterPro" id="IPR027417">
    <property type="entry name" value="P-loop_NTPase"/>
</dbReference>
<name>A0A0D9NLL0_METAN</name>
<protein>
    <recommendedName>
        <fullName evidence="4">Helicase ATP-binding domain-containing protein</fullName>
    </recommendedName>
</protein>
<keyword evidence="2" id="KW-0347">Helicase</keyword>
<dbReference type="GO" id="GO:0003676">
    <property type="term" value="F:nucleic acid binding"/>
    <property type="evidence" value="ECO:0007669"/>
    <property type="project" value="InterPro"/>
</dbReference>
<reference evidence="6" key="1">
    <citation type="journal article" date="2014" name="BMC Genomics">
        <title>The genome sequence of the biocontrol fungus Metarhizium anisopliae and comparative genomics of Metarhizium species.</title>
        <authorList>
            <person name="Pattemore J.A."/>
            <person name="Hane J.K."/>
            <person name="Williams A.H."/>
            <person name="Wilson B.A."/>
            <person name="Stodart B.J."/>
            <person name="Ash G.J."/>
        </authorList>
    </citation>
    <scope>NUCLEOTIDE SEQUENCE [LARGE SCALE GENOMIC DNA]</scope>
    <source>
        <strain evidence="6">BRIP 53293</strain>
    </source>
</reference>
<evidence type="ECO:0000256" key="1">
    <source>
        <dbReference type="ARBA" id="ARBA00022801"/>
    </source>
</evidence>
<evidence type="ECO:0000313" key="6">
    <source>
        <dbReference type="Proteomes" id="UP000054544"/>
    </source>
</evidence>
<dbReference type="GO" id="GO:0016787">
    <property type="term" value="F:hydrolase activity"/>
    <property type="evidence" value="ECO:0007669"/>
    <property type="project" value="UniProtKB-KW"/>
</dbReference>
<organism evidence="5 6">
    <name type="scientific">Metarhizium anisopliae BRIP 53293</name>
    <dbReference type="NCBI Taxonomy" id="1291518"/>
    <lineage>
        <taxon>Eukaryota</taxon>
        <taxon>Fungi</taxon>
        <taxon>Dikarya</taxon>
        <taxon>Ascomycota</taxon>
        <taxon>Pezizomycotina</taxon>
        <taxon>Sordariomycetes</taxon>
        <taxon>Hypocreomycetidae</taxon>
        <taxon>Hypocreales</taxon>
        <taxon>Clavicipitaceae</taxon>
        <taxon>Metarhizium</taxon>
    </lineage>
</organism>
<dbReference type="InterPro" id="IPR059032">
    <property type="entry name" value="WHD_DDX60"/>
</dbReference>
<dbReference type="AlphaFoldDB" id="A0A0D9NLL0"/>
<feature type="region of interest" description="Disordered" evidence="3">
    <location>
        <begin position="407"/>
        <end position="426"/>
    </location>
</feature>
<evidence type="ECO:0000256" key="2">
    <source>
        <dbReference type="ARBA" id="ARBA00022806"/>
    </source>
</evidence>
<evidence type="ECO:0000259" key="4">
    <source>
        <dbReference type="PROSITE" id="PS51192"/>
    </source>
</evidence>
<dbReference type="EMBL" id="KE384815">
    <property type="protein sequence ID" value="KJK73505.1"/>
    <property type="molecule type" value="Genomic_DNA"/>
</dbReference>
<keyword evidence="1" id="KW-0378">Hydrolase</keyword>
<dbReference type="InterPro" id="IPR011545">
    <property type="entry name" value="DEAD/DEAH_box_helicase_dom"/>
</dbReference>